<proteinExistence type="predicted"/>
<evidence type="ECO:0000313" key="1">
    <source>
        <dbReference type="EMBL" id="CAB4585108.1"/>
    </source>
</evidence>
<dbReference type="AlphaFoldDB" id="A0A6J6FKV7"/>
<dbReference type="EMBL" id="CAEZTS010000120">
    <property type="protein sequence ID" value="CAB4585108.1"/>
    <property type="molecule type" value="Genomic_DNA"/>
</dbReference>
<name>A0A6J6FKV7_9ZZZZ</name>
<gene>
    <name evidence="1" type="ORF">UFOPK1722_01294</name>
</gene>
<sequence>MRWRLGRDTAGPIVASADELASTGLWNTERDAVSDAVAGLIDAERDWTGVLPAVRPADSSVGSLYGVLVVL</sequence>
<protein>
    <submittedName>
        <fullName evidence="1">Unannotated protein</fullName>
    </submittedName>
</protein>
<organism evidence="1">
    <name type="scientific">freshwater metagenome</name>
    <dbReference type="NCBI Taxonomy" id="449393"/>
    <lineage>
        <taxon>unclassified sequences</taxon>
        <taxon>metagenomes</taxon>
        <taxon>ecological metagenomes</taxon>
    </lineage>
</organism>
<reference evidence="1" key="1">
    <citation type="submission" date="2020-05" db="EMBL/GenBank/DDBJ databases">
        <authorList>
            <person name="Chiriac C."/>
            <person name="Salcher M."/>
            <person name="Ghai R."/>
            <person name="Kavagutti S V."/>
        </authorList>
    </citation>
    <scope>NUCLEOTIDE SEQUENCE</scope>
</reference>
<accession>A0A6J6FKV7</accession>